<feature type="transmembrane region" description="Helical" evidence="15">
    <location>
        <begin position="21"/>
        <end position="45"/>
    </location>
</feature>
<feature type="domain" description="C2H2-type" evidence="16">
    <location>
        <begin position="375"/>
        <end position="402"/>
    </location>
</feature>
<evidence type="ECO:0000256" key="9">
    <source>
        <dbReference type="ARBA" id="ARBA00023125"/>
    </source>
</evidence>
<dbReference type="Gene3D" id="3.30.160.60">
    <property type="entry name" value="Classic Zinc Finger"/>
    <property type="match status" value="6"/>
</dbReference>
<evidence type="ECO:0000256" key="12">
    <source>
        <dbReference type="PROSITE-ProRule" id="PRU00042"/>
    </source>
</evidence>
<dbReference type="SMART" id="SM00355">
    <property type="entry name" value="ZnF_C2H2"/>
    <property type="match status" value="6"/>
</dbReference>
<evidence type="ECO:0000256" key="13">
    <source>
        <dbReference type="PROSITE-ProRule" id="PRU01263"/>
    </source>
</evidence>
<evidence type="ECO:0000256" key="2">
    <source>
        <dbReference type="ARBA" id="ARBA00004123"/>
    </source>
</evidence>
<comment type="subcellular location">
    <subcellularLocation>
        <location evidence="2">Nucleus</location>
    </subcellularLocation>
</comment>
<feature type="domain" description="C2H2-type" evidence="16">
    <location>
        <begin position="291"/>
        <end position="318"/>
    </location>
</feature>
<evidence type="ECO:0000313" key="19">
    <source>
        <dbReference type="Proteomes" id="UP001233999"/>
    </source>
</evidence>
<dbReference type="FunFam" id="3.30.160.60:FF:000100">
    <property type="entry name" value="Zinc finger 45-like"/>
    <property type="match status" value="1"/>
</dbReference>
<dbReference type="SMART" id="SM00868">
    <property type="entry name" value="zf-AD"/>
    <property type="match status" value="1"/>
</dbReference>
<keyword evidence="11" id="KW-0539">Nucleus</keyword>
<accession>A0AAD8EI51</accession>
<dbReference type="FunFam" id="3.30.160.60:FF:002104">
    <property type="entry name" value="Si:ch211-266d19.4"/>
    <property type="match status" value="1"/>
</dbReference>
<comment type="function">
    <text evidence="1">May be involved in transcriptional regulation.</text>
</comment>
<feature type="binding site" evidence="13">
    <location>
        <position position="51"/>
    </location>
    <ligand>
        <name>Zn(2+)</name>
        <dbReference type="ChEBI" id="CHEBI:29105"/>
    </ligand>
</feature>
<feature type="binding site" evidence="13">
    <location>
        <position position="54"/>
    </location>
    <ligand>
        <name>Zn(2+)</name>
        <dbReference type="ChEBI" id="CHEBI:29105"/>
    </ligand>
</feature>
<dbReference type="Proteomes" id="UP001233999">
    <property type="component" value="Unassembled WGS sequence"/>
</dbReference>
<evidence type="ECO:0000256" key="10">
    <source>
        <dbReference type="ARBA" id="ARBA00023163"/>
    </source>
</evidence>
<keyword evidence="15" id="KW-0472">Membrane</keyword>
<evidence type="ECO:0000259" key="17">
    <source>
        <dbReference type="PROSITE" id="PS51915"/>
    </source>
</evidence>
<name>A0AAD8EI51_DIPPU</name>
<feature type="region of interest" description="Disordered" evidence="14">
    <location>
        <begin position="168"/>
        <end position="223"/>
    </location>
</feature>
<dbReference type="FunFam" id="3.30.160.60:FF:000097">
    <property type="entry name" value="Zinc finger protein"/>
    <property type="match status" value="1"/>
</dbReference>
<feature type="binding site" evidence="13">
    <location>
        <position position="95"/>
    </location>
    <ligand>
        <name>Zn(2+)</name>
        <dbReference type="ChEBI" id="CHEBI:29105"/>
    </ligand>
</feature>
<evidence type="ECO:0000256" key="15">
    <source>
        <dbReference type="SAM" id="Phobius"/>
    </source>
</evidence>
<dbReference type="Gene3D" id="3.40.1800.20">
    <property type="match status" value="1"/>
</dbReference>
<keyword evidence="19" id="KW-1185">Reference proteome</keyword>
<evidence type="ECO:0000256" key="6">
    <source>
        <dbReference type="ARBA" id="ARBA00022771"/>
    </source>
</evidence>
<organism evidence="18 19">
    <name type="scientific">Diploptera punctata</name>
    <name type="common">Pacific beetle cockroach</name>
    <dbReference type="NCBI Taxonomy" id="6984"/>
    <lineage>
        <taxon>Eukaryota</taxon>
        <taxon>Metazoa</taxon>
        <taxon>Ecdysozoa</taxon>
        <taxon>Arthropoda</taxon>
        <taxon>Hexapoda</taxon>
        <taxon>Insecta</taxon>
        <taxon>Pterygota</taxon>
        <taxon>Neoptera</taxon>
        <taxon>Polyneoptera</taxon>
        <taxon>Dictyoptera</taxon>
        <taxon>Blattodea</taxon>
        <taxon>Blaberoidea</taxon>
        <taxon>Blaberidae</taxon>
        <taxon>Diplopterinae</taxon>
        <taxon>Diploptera</taxon>
    </lineage>
</organism>
<feature type="domain" description="ZAD" evidence="17">
    <location>
        <begin position="49"/>
        <end position="122"/>
    </location>
</feature>
<evidence type="ECO:0000256" key="7">
    <source>
        <dbReference type="ARBA" id="ARBA00022833"/>
    </source>
</evidence>
<feature type="domain" description="C2H2-type" evidence="16">
    <location>
        <begin position="347"/>
        <end position="374"/>
    </location>
</feature>
<dbReference type="GO" id="GO:0000981">
    <property type="term" value="F:DNA-binding transcription factor activity, RNA polymerase II-specific"/>
    <property type="evidence" value="ECO:0007669"/>
    <property type="project" value="TreeGrafter"/>
</dbReference>
<keyword evidence="10" id="KW-0804">Transcription</keyword>
<keyword evidence="7 13" id="KW-0862">Zinc</keyword>
<dbReference type="PANTHER" id="PTHR24394">
    <property type="entry name" value="ZINC FINGER PROTEIN"/>
    <property type="match status" value="1"/>
</dbReference>
<evidence type="ECO:0000256" key="14">
    <source>
        <dbReference type="SAM" id="MobiDB-lite"/>
    </source>
</evidence>
<dbReference type="Pfam" id="PF07776">
    <property type="entry name" value="zf-AD"/>
    <property type="match status" value="1"/>
</dbReference>
<feature type="compositionally biased region" description="Basic residues" evidence="14">
    <location>
        <begin position="206"/>
        <end position="223"/>
    </location>
</feature>
<evidence type="ECO:0000256" key="11">
    <source>
        <dbReference type="ARBA" id="ARBA00023242"/>
    </source>
</evidence>
<evidence type="ECO:0000256" key="3">
    <source>
        <dbReference type="ARBA" id="ARBA00006991"/>
    </source>
</evidence>
<dbReference type="FunFam" id="3.30.160.60:FF:000358">
    <property type="entry name" value="zinc finger protein 24"/>
    <property type="match status" value="1"/>
</dbReference>
<dbReference type="FunFam" id="3.30.160.60:FF:000072">
    <property type="entry name" value="zinc finger protein 143 isoform X1"/>
    <property type="match status" value="1"/>
</dbReference>
<keyword evidence="4 13" id="KW-0479">Metal-binding</keyword>
<dbReference type="GO" id="GO:0003677">
    <property type="term" value="F:DNA binding"/>
    <property type="evidence" value="ECO:0007669"/>
    <property type="project" value="UniProtKB-KW"/>
</dbReference>
<evidence type="ECO:0000259" key="16">
    <source>
        <dbReference type="PROSITE" id="PS50157"/>
    </source>
</evidence>
<feature type="compositionally biased region" description="Acidic residues" evidence="14">
    <location>
        <begin position="181"/>
        <end position="192"/>
    </location>
</feature>
<reference evidence="18" key="2">
    <citation type="submission" date="2023-05" db="EMBL/GenBank/DDBJ databases">
        <authorList>
            <person name="Fouks B."/>
        </authorList>
    </citation>
    <scope>NUCLEOTIDE SEQUENCE</scope>
    <source>
        <strain evidence="18">Stay&amp;Tobe</strain>
        <tissue evidence="18">Testes</tissue>
    </source>
</reference>
<evidence type="ECO:0000256" key="1">
    <source>
        <dbReference type="ARBA" id="ARBA00003767"/>
    </source>
</evidence>
<dbReference type="SUPFAM" id="SSF57667">
    <property type="entry name" value="beta-beta-alpha zinc fingers"/>
    <property type="match status" value="3"/>
</dbReference>
<dbReference type="EMBL" id="JASPKZ010003883">
    <property type="protein sequence ID" value="KAJ9591178.1"/>
    <property type="molecule type" value="Genomic_DNA"/>
</dbReference>
<evidence type="ECO:0000256" key="8">
    <source>
        <dbReference type="ARBA" id="ARBA00023015"/>
    </source>
</evidence>
<dbReference type="PROSITE" id="PS50157">
    <property type="entry name" value="ZINC_FINGER_C2H2_2"/>
    <property type="match status" value="6"/>
</dbReference>
<dbReference type="PROSITE" id="PS00028">
    <property type="entry name" value="ZINC_FINGER_C2H2_1"/>
    <property type="match status" value="6"/>
</dbReference>
<keyword evidence="15" id="KW-1133">Transmembrane helix</keyword>
<comment type="caution">
    <text evidence="18">The sequence shown here is derived from an EMBL/GenBank/DDBJ whole genome shotgun (WGS) entry which is preliminary data.</text>
</comment>
<evidence type="ECO:0000256" key="4">
    <source>
        <dbReference type="ARBA" id="ARBA00022723"/>
    </source>
</evidence>
<keyword evidence="9" id="KW-0238">DNA-binding</keyword>
<evidence type="ECO:0000313" key="18">
    <source>
        <dbReference type="EMBL" id="KAJ9591178.1"/>
    </source>
</evidence>
<feature type="binding site" evidence="13">
    <location>
        <position position="98"/>
    </location>
    <ligand>
        <name>Zn(2+)</name>
        <dbReference type="ChEBI" id="CHEBI:29105"/>
    </ligand>
</feature>
<dbReference type="InterPro" id="IPR012934">
    <property type="entry name" value="Znf_AD"/>
</dbReference>
<dbReference type="GO" id="GO:0008270">
    <property type="term" value="F:zinc ion binding"/>
    <property type="evidence" value="ECO:0007669"/>
    <property type="project" value="UniProtKB-UniRule"/>
</dbReference>
<keyword evidence="5" id="KW-0677">Repeat</keyword>
<keyword evidence="15" id="KW-0812">Transmembrane</keyword>
<dbReference type="FunFam" id="3.30.160.60:FF:001506">
    <property type="entry name" value="Zinc finger protein"/>
    <property type="match status" value="1"/>
</dbReference>
<keyword evidence="6 12" id="KW-0863">Zinc-finger</keyword>
<gene>
    <name evidence="18" type="ORF">L9F63_002295</name>
</gene>
<comment type="similarity">
    <text evidence="3">Belongs to the krueppel C2H2-type zinc-finger protein family.</text>
</comment>
<dbReference type="PROSITE" id="PS51915">
    <property type="entry name" value="ZAD"/>
    <property type="match status" value="1"/>
</dbReference>
<dbReference type="Pfam" id="PF00096">
    <property type="entry name" value="zf-C2H2"/>
    <property type="match status" value="4"/>
</dbReference>
<proteinExistence type="inferred from homology"/>
<sequence>MHLLRSLACSSSPGNIIIHSTVIYNLTIFLVHSTIILILLCIMNINFNIICRLCMGQKEYLLPIFQEDENVLTRITTLSPMIKMSMDDGLPTNICQLCIDKLHCSYNFKLQCENSDLTLRQYLNQRKLSINSEQNGTSIENEQIVKIAVKPEIKEEIVADDFNQHDSKEQRKFSLSQDVSDSSDESWPDLEVESSSSKGEIERNKNSKLKQQKNKIAKQKKKCIKKENSLKKDVPKYPEKNINSIDKDINGKLILKKSCGKIFQCHDCGKNFAKKAQLVLHMSGHTGSKPYMCNQCCRTFASRINLKKHLFTHTGEKPYLCTHCGIFFGRIDTLTKHMRSHTGERPFNCNVCGNSFARRSTFTNHMRTHSGEKPYLCTECGWRCVQSYDLKKHMRCHTGEKPYHCSVCRMSFGQRNSLTKHMRCHIEVPISMECVKEVQFRCQVYDGKEFTEYPVTGNQNMDG</sequence>
<dbReference type="GO" id="GO:0005634">
    <property type="term" value="C:nucleus"/>
    <property type="evidence" value="ECO:0007669"/>
    <property type="project" value="UniProtKB-SubCell"/>
</dbReference>
<evidence type="ECO:0000256" key="5">
    <source>
        <dbReference type="ARBA" id="ARBA00022737"/>
    </source>
</evidence>
<reference evidence="18" key="1">
    <citation type="journal article" date="2023" name="IScience">
        <title>Live-bearing cockroach genome reveals convergent evolutionary mechanisms linked to viviparity in insects and beyond.</title>
        <authorList>
            <person name="Fouks B."/>
            <person name="Harrison M.C."/>
            <person name="Mikhailova A.A."/>
            <person name="Marchal E."/>
            <person name="English S."/>
            <person name="Carruthers M."/>
            <person name="Jennings E.C."/>
            <person name="Chiamaka E.L."/>
            <person name="Frigard R.A."/>
            <person name="Pippel M."/>
            <person name="Attardo G.M."/>
            <person name="Benoit J.B."/>
            <person name="Bornberg-Bauer E."/>
            <person name="Tobe S.S."/>
        </authorList>
    </citation>
    <scope>NUCLEOTIDE SEQUENCE</scope>
    <source>
        <strain evidence="18">Stay&amp;Tobe</strain>
    </source>
</reference>
<keyword evidence="8" id="KW-0805">Transcription regulation</keyword>
<feature type="domain" description="C2H2-type" evidence="16">
    <location>
        <begin position="319"/>
        <end position="346"/>
    </location>
</feature>
<feature type="domain" description="C2H2-type" evidence="16">
    <location>
        <begin position="263"/>
        <end position="290"/>
    </location>
</feature>
<dbReference type="SUPFAM" id="SSF57716">
    <property type="entry name" value="Glucocorticoid receptor-like (DNA-binding domain)"/>
    <property type="match status" value="1"/>
</dbReference>
<dbReference type="InterPro" id="IPR013087">
    <property type="entry name" value="Znf_C2H2_type"/>
</dbReference>
<protein>
    <submittedName>
        <fullName evidence="18">Uncharacterized protein</fullName>
    </submittedName>
</protein>
<dbReference type="InterPro" id="IPR036236">
    <property type="entry name" value="Znf_C2H2_sf"/>
</dbReference>
<feature type="domain" description="C2H2-type" evidence="16">
    <location>
        <begin position="403"/>
        <end position="425"/>
    </location>
</feature>
<dbReference type="AlphaFoldDB" id="A0AAD8EI51"/>
<dbReference type="PANTHER" id="PTHR24394:SF48">
    <property type="entry name" value="ZINC FINGER PROTEIN 771"/>
    <property type="match status" value="1"/>
</dbReference>